<accession>A0A2U2XFT1</accession>
<keyword evidence="5" id="KW-1185">Reference proteome</keyword>
<dbReference type="Pfam" id="PF18962">
    <property type="entry name" value="Por_Secre_tail"/>
    <property type="match status" value="1"/>
</dbReference>
<dbReference type="PANTHER" id="PTHR46526:SF1">
    <property type="entry name" value="CHORDIN"/>
    <property type="match status" value="1"/>
</dbReference>
<evidence type="ECO:0000313" key="5">
    <source>
        <dbReference type="Proteomes" id="UP000245370"/>
    </source>
</evidence>
<dbReference type="Proteomes" id="UP000245370">
    <property type="component" value="Unassembled WGS sequence"/>
</dbReference>
<dbReference type="PANTHER" id="PTHR46526">
    <property type="entry name" value="CHORDIN"/>
    <property type="match status" value="1"/>
</dbReference>
<dbReference type="EMBL" id="QFRJ01000002">
    <property type="protein sequence ID" value="PWH86607.1"/>
    <property type="molecule type" value="Genomic_DNA"/>
</dbReference>
<feature type="signal peptide" evidence="2">
    <location>
        <begin position="1"/>
        <end position="24"/>
    </location>
</feature>
<gene>
    <name evidence="4" type="ORF">DIT68_05065</name>
</gene>
<dbReference type="NCBIfam" id="TIGR04183">
    <property type="entry name" value="Por_Secre_tail"/>
    <property type="match status" value="1"/>
</dbReference>
<dbReference type="InterPro" id="IPR010895">
    <property type="entry name" value="CHRD"/>
</dbReference>
<name>A0A2U2XFT1_9FLAO</name>
<feature type="domain" description="CHRD" evidence="3">
    <location>
        <begin position="29"/>
        <end position="152"/>
    </location>
</feature>
<evidence type="ECO:0000259" key="3">
    <source>
        <dbReference type="PROSITE" id="PS50933"/>
    </source>
</evidence>
<dbReference type="InterPro" id="IPR052278">
    <property type="entry name" value="Chordin-like_regulators"/>
</dbReference>
<reference evidence="4 5" key="1">
    <citation type="submission" date="2018-05" db="EMBL/GenBank/DDBJ databases">
        <title>Brumimicrobium oceani sp. nov., isolated from coastal sediment.</title>
        <authorList>
            <person name="Kou Y."/>
        </authorList>
    </citation>
    <scope>NUCLEOTIDE SEQUENCE [LARGE SCALE GENOMIC DNA]</scope>
    <source>
        <strain evidence="4 5">C305</strain>
    </source>
</reference>
<dbReference type="SMART" id="SM00754">
    <property type="entry name" value="CHRD"/>
    <property type="match status" value="4"/>
</dbReference>
<dbReference type="GO" id="GO:0005615">
    <property type="term" value="C:extracellular space"/>
    <property type="evidence" value="ECO:0007669"/>
    <property type="project" value="TreeGrafter"/>
</dbReference>
<feature type="chain" id="PRO_5015489328" description="CHRD domain-containing protein" evidence="2">
    <location>
        <begin position="25"/>
        <end position="613"/>
    </location>
</feature>
<reference evidence="4 5" key="2">
    <citation type="submission" date="2018-05" db="EMBL/GenBank/DDBJ databases">
        <authorList>
            <person name="Lanie J.A."/>
            <person name="Ng W.-L."/>
            <person name="Kazmierczak K.M."/>
            <person name="Andrzejewski T.M."/>
            <person name="Davidsen T.M."/>
            <person name="Wayne K.J."/>
            <person name="Tettelin H."/>
            <person name="Glass J.I."/>
            <person name="Rusch D."/>
            <person name="Podicherti R."/>
            <person name="Tsui H.-C.T."/>
            <person name="Winkler M.E."/>
        </authorList>
    </citation>
    <scope>NUCLEOTIDE SEQUENCE [LARGE SCALE GENOMIC DNA]</scope>
    <source>
        <strain evidence="4 5">C305</strain>
    </source>
</reference>
<dbReference type="Pfam" id="PF07452">
    <property type="entry name" value="CHRD"/>
    <property type="match status" value="4"/>
</dbReference>
<keyword evidence="1 2" id="KW-0732">Signal</keyword>
<comment type="caution">
    <text evidence="4">The sequence shown here is derived from an EMBL/GenBank/DDBJ whole genome shotgun (WGS) entry which is preliminary data.</text>
</comment>
<feature type="domain" description="CHRD" evidence="3">
    <location>
        <begin position="398"/>
        <end position="524"/>
    </location>
</feature>
<protein>
    <recommendedName>
        <fullName evidence="3">CHRD domain-containing protein</fullName>
    </recommendedName>
</protein>
<evidence type="ECO:0000313" key="4">
    <source>
        <dbReference type="EMBL" id="PWH86607.1"/>
    </source>
</evidence>
<dbReference type="PROSITE" id="PS50933">
    <property type="entry name" value="CHRD"/>
    <property type="match status" value="3"/>
</dbReference>
<feature type="domain" description="CHRD" evidence="3">
    <location>
        <begin position="272"/>
        <end position="395"/>
    </location>
</feature>
<dbReference type="GO" id="GO:0036122">
    <property type="term" value="F:BMP binding"/>
    <property type="evidence" value="ECO:0007669"/>
    <property type="project" value="TreeGrafter"/>
</dbReference>
<organism evidence="4 5">
    <name type="scientific">Brumimicrobium oceani</name>
    <dbReference type="NCBI Taxonomy" id="2100725"/>
    <lineage>
        <taxon>Bacteria</taxon>
        <taxon>Pseudomonadati</taxon>
        <taxon>Bacteroidota</taxon>
        <taxon>Flavobacteriia</taxon>
        <taxon>Flavobacteriales</taxon>
        <taxon>Crocinitomicaceae</taxon>
        <taxon>Brumimicrobium</taxon>
    </lineage>
</organism>
<sequence>MMKNLQKIAIAAVLTISTSAMSFAAHLGDQLTFSAKMDGLQEVPAVTTTGQGVATMVLNGTRDTLCVSIYTAGVPEAISGIHLHNGAAGTNGGVAYDLTPFLINGNVKTIITGTDLTPALISNMIEGDIYVNAHTMTNMDGEIRGQVKLETDLPYRAELNGLQEVPLVVTSATGLGVFNLSLDKKKLMYWVTADGLSGAIMGAHLHMGAAGTNGGVVVDLTPSIMGNSIVGVADVSAVAGFASDLAAGDIYINIHTAANMNGEIRGQLAYDDQLAFDGMLSGMQEVPAVTTNAMGVAQFSLNSDFTAIDYRVQVEGLSGAIMGAHLHNAEAGANGPVVVDLTGDVTGNTISGTISGGAIDQALVIEMLKGNVYLNVHTAANPNGEIRAQINRVAREGYSVNLSGDQEVPSVSTMANGGGIVTISRDRDNAHVMLVVKDLSGPIDAAHIHNAVAGMNGGVEFNLSSWFSMTENYDGAYGYLTADDATPMNAAAETKFRNNEMYVNIHTAANPDGEVRGQVLRGSECVQETLGLSENEALNQNSLTAYPNPTSDKITLSFEKFNGEMTVQLVDIFGKVIQTKSIKANDATIDMSNLPSGVYMLKAGNDVTRIIKK</sequence>
<evidence type="ECO:0000256" key="1">
    <source>
        <dbReference type="ARBA" id="ARBA00022729"/>
    </source>
</evidence>
<dbReference type="InterPro" id="IPR026444">
    <property type="entry name" value="Secre_tail"/>
</dbReference>
<proteinExistence type="predicted"/>
<evidence type="ECO:0000256" key="2">
    <source>
        <dbReference type="SAM" id="SignalP"/>
    </source>
</evidence>
<dbReference type="AlphaFoldDB" id="A0A2U2XFT1"/>